<evidence type="ECO:0000313" key="2">
    <source>
        <dbReference type="EMBL" id="PIS15939.1"/>
    </source>
</evidence>
<accession>A0A2H0WVL0</accession>
<protein>
    <submittedName>
        <fullName evidence="2">Uncharacterized protein</fullName>
    </submittedName>
</protein>
<reference evidence="3" key="1">
    <citation type="submission" date="2017-09" db="EMBL/GenBank/DDBJ databases">
        <title>Depth-based differentiation of microbial function through sediment-hosted aquifers and enrichment of novel symbionts in the deep terrestrial subsurface.</title>
        <authorList>
            <person name="Probst A.J."/>
            <person name="Ladd B."/>
            <person name="Jarett J.K."/>
            <person name="Geller-Mcgrath D.E."/>
            <person name="Sieber C.M.K."/>
            <person name="Emerson J.B."/>
            <person name="Anantharaman K."/>
            <person name="Thomas B.C."/>
            <person name="Malmstrom R."/>
            <person name="Stieglmeier M."/>
            <person name="Klingl A."/>
            <person name="Woyke T."/>
            <person name="Ryan C.M."/>
            <person name="Banfield J.F."/>
        </authorList>
    </citation>
    <scope>NUCLEOTIDE SEQUENCE [LARGE SCALE GENOMIC DNA]</scope>
</reference>
<feature type="non-terminal residue" evidence="2">
    <location>
        <position position="191"/>
    </location>
</feature>
<comment type="caution">
    <text evidence="2">The sequence shown here is derived from an EMBL/GenBank/DDBJ whole genome shotgun (WGS) entry which is preliminary data.</text>
</comment>
<dbReference type="AlphaFoldDB" id="A0A2H0WVL0"/>
<evidence type="ECO:0000313" key="3">
    <source>
        <dbReference type="Proteomes" id="UP000231198"/>
    </source>
</evidence>
<sequence>MIFKKILHNLFTKKITLYKWQLNLFGVIVFGFGICFGGFLTVKNILFPKIFALNDTTKTWTFSVGVGSSYTFDATLVGVGGSGASPITGVNKLSNPSFAADTGSWTLSPINGDTTPTGWVVVKGDGTFVPADTAWLTMKYEAKCANTSALTVGLTAPADTTYKVYKENGVAGDQCTSANSRSVVSLASGYP</sequence>
<name>A0A2H0WVL0_9BACT</name>
<dbReference type="EMBL" id="PEZG01000022">
    <property type="protein sequence ID" value="PIS15939.1"/>
    <property type="molecule type" value="Genomic_DNA"/>
</dbReference>
<feature type="transmembrane region" description="Helical" evidence="1">
    <location>
        <begin position="20"/>
        <end position="42"/>
    </location>
</feature>
<keyword evidence="1" id="KW-1133">Transmembrane helix</keyword>
<dbReference type="Proteomes" id="UP000231198">
    <property type="component" value="Unassembled WGS sequence"/>
</dbReference>
<keyword evidence="1" id="KW-0472">Membrane</keyword>
<proteinExistence type="predicted"/>
<organism evidence="2 3">
    <name type="scientific">Candidatus Roizmanbacteria bacterium CG09_land_8_20_14_0_10_41_9</name>
    <dbReference type="NCBI Taxonomy" id="1974850"/>
    <lineage>
        <taxon>Bacteria</taxon>
        <taxon>Candidatus Roizmaniibacteriota</taxon>
    </lineage>
</organism>
<gene>
    <name evidence="2" type="ORF">COT62_01015</name>
</gene>
<evidence type="ECO:0000256" key="1">
    <source>
        <dbReference type="SAM" id="Phobius"/>
    </source>
</evidence>
<keyword evidence="1" id="KW-0812">Transmembrane</keyword>